<comment type="subcellular location">
    <subcellularLocation>
        <location evidence="1">Membrane</location>
        <topology evidence="1">Multi-pass membrane protein</topology>
    </subcellularLocation>
</comment>
<feature type="domain" description="G-protein coupled receptors family 1 profile" evidence="10">
    <location>
        <begin position="80"/>
        <end position="345"/>
    </location>
</feature>
<evidence type="ECO:0000259" key="10">
    <source>
        <dbReference type="PROSITE" id="PS50262"/>
    </source>
</evidence>
<keyword evidence="4 9" id="KW-1133">Transmembrane helix</keyword>
<evidence type="ECO:0000256" key="1">
    <source>
        <dbReference type="ARBA" id="ARBA00004141"/>
    </source>
</evidence>
<dbReference type="Gene3D" id="1.20.1070.10">
    <property type="entry name" value="Rhodopsin 7-helix transmembrane proteins"/>
    <property type="match status" value="1"/>
</dbReference>
<dbReference type="OrthoDB" id="9046662at2759"/>
<keyword evidence="5" id="KW-0297">G-protein coupled receptor</keyword>
<keyword evidence="8" id="KW-0807">Transducer</keyword>
<feature type="transmembrane region" description="Helical" evidence="9">
    <location>
        <begin position="325"/>
        <end position="348"/>
    </location>
</feature>
<protein>
    <submittedName>
        <fullName evidence="11">Neuropeptide Y receptor type 2</fullName>
    </submittedName>
</protein>
<gene>
    <name evidence="11" type="ORF">EWB00_006850</name>
</gene>
<comment type="caution">
    <text evidence="11">The sequence shown here is derived from an EMBL/GenBank/DDBJ whole genome shotgun (WGS) entry which is preliminary data.</text>
</comment>
<evidence type="ECO:0000313" key="11">
    <source>
        <dbReference type="EMBL" id="TNN08691.1"/>
    </source>
</evidence>
<feature type="transmembrane region" description="Helical" evidence="9">
    <location>
        <begin position="225"/>
        <end position="247"/>
    </location>
</feature>
<dbReference type="STRING" id="6182.A0A4Z2CWU1"/>
<feature type="transmembrane region" description="Helical" evidence="9">
    <location>
        <begin position="283"/>
        <end position="305"/>
    </location>
</feature>
<dbReference type="GO" id="GO:0042923">
    <property type="term" value="F:neuropeptide binding"/>
    <property type="evidence" value="ECO:0007669"/>
    <property type="project" value="TreeGrafter"/>
</dbReference>
<dbReference type="Pfam" id="PF00001">
    <property type="entry name" value="7tm_1"/>
    <property type="match status" value="1"/>
</dbReference>
<proteinExistence type="inferred from homology"/>
<evidence type="ECO:0000256" key="3">
    <source>
        <dbReference type="ARBA" id="ARBA00022692"/>
    </source>
</evidence>
<feature type="transmembrane region" description="Helical" evidence="9">
    <location>
        <begin position="145"/>
        <end position="163"/>
    </location>
</feature>
<evidence type="ECO:0000256" key="7">
    <source>
        <dbReference type="ARBA" id="ARBA00023170"/>
    </source>
</evidence>
<dbReference type="CDD" id="cd15203">
    <property type="entry name" value="7tmA_NPYR-like"/>
    <property type="match status" value="1"/>
</dbReference>
<keyword evidence="3 9" id="KW-0812">Transmembrane</keyword>
<dbReference type="InterPro" id="IPR000276">
    <property type="entry name" value="GPCR_Rhodpsn"/>
</dbReference>
<name>A0A4Z2CWU1_SCHJA</name>
<dbReference type="Proteomes" id="UP000311919">
    <property type="component" value="Unassembled WGS sequence"/>
</dbReference>
<dbReference type="InterPro" id="IPR000611">
    <property type="entry name" value="NPY_rcpt"/>
</dbReference>
<dbReference type="PRINTS" id="PR00237">
    <property type="entry name" value="GPCRRHODOPSN"/>
</dbReference>
<evidence type="ECO:0000256" key="9">
    <source>
        <dbReference type="SAM" id="Phobius"/>
    </source>
</evidence>
<organism evidence="11 12">
    <name type="scientific">Schistosoma japonicum</name>
    <name type="common">Blood fluke</name>
    <dbReference type="NCBI Taxonomy" id="6182"/>
    <lineage>
        <taxon>Eukaryota</taxon>
        <taxon>Metazoa</taxon>
        <taxon>Spiralia</taxon>
        <taxon>Lophotrochozoa</taxon>
        <taxon>Platyhelminthes</taxon>
        <taxon>Trematoda</taxon>
        <taxon>Digenea</taxon>
        <taxon>Strigeidida</taxon>
        <taxon>Schistosomatoidea</taxon>
        <taxon>Schistosomatidae</taxon>
        <taxon>Schistosoma</taxon>
    </lineage>
</organism>
<dbReference type="PRINTS" id="PR01012">
    <property type="entry name" value="NRPEPTIDEYR"/>
</dbReference>
<dbReference type="PANTHER" id="PTHR24235:SF29">
    <property type="entry name" value="GH23382P"/>
    <property type="match status" value="1"/>
</dbReference>
<evidence type="ECO:0000256" key="6">
    <source>
        <dbReference type="ARBA" id="ARBA00023136"/>
    </source>
</evidence>
<evidence type="ECO:0000256" key="5">
    <source>
        <dbReference type="ARBA" id="ARBA00023040"/>
    </source>
</evidence>
<dbReference type="AlphaFoldDB" id="A0A4Z2CWU1"/>
<feature type="transmembrane region" description="Helical" evidence="9">
    <location>
        <begin position="101"/>
        <end position="125"/>
    </location>
</feature>
<dbReference type="GO" id="GO:0005886">
    <property type="term" value="C:plasma membrane"/>
    <property type="evidence" value="ECO:0007669"/>
    <property type="project" value="TreeGrafter"/>
</dbReference>
<evidence type="ECO:0000313" key="12">
    <source>
        <dbReference type="Proteomes" id="UP000311919"/>
    </source>
</evidence>
<dbReference type="InterPro" id="IPR017452">
    <property type="entry name" value="GPCR_Rhodpsn_7TM"/>
</dbReference>
<dbReference type="PANTHER" id="PTHR24235">
    <property type="entry name" value="NEUROPEPTIDE Y RECEPTOR"/>
    <property type="match status" value="1"/>
</dbReference>
<dbReference type="GO" id="GO:0004983">
    <property type="term" value="F:neuropeptide Y receptor activity"/>
    <property type="evidence" value="ECO:0007669"/>
    <property type="project" value="InterPro"/>
</dbReference>
<keyword evidence="12" id="KW-1185">Reference proteome</keyword>
<sequence>MILNIQLINSIQGYILILQSIIPCKAFINFYMEEEIKQKINFQQDIYQTNFTFDVAKEILPVKLLIITLYSFITLMGVTGNLLVVWVVLRVKLLQTITNIFIANLAVSDILMSLVATPFTPLSLYMSNWTLPEAVCKLLPTTMGVSVYVSTLTSMAIALDRFFVIVHPFLPRMKIWLCFIIIFTVWIIAVLISMPLAVYQQKHKDPINNISSCRENWPKESSREVFTIVSFVLQFVIPCSIISVCYFRISLLLRARLHTQIGSGTKTHMKEEREIKRKRRTNTMLIAMVIIFVVCWIPLNILWMIMDVHSEEQINVVQNSKNFSLIFFICHLLAMSSAVYNPFLYAWMNSNFRKEFHRILPCFFLKSNHYTNQITTQTVGGEYTAVRINYINSTIQPSGVLRVSEELKETEQISSNKLAVNQYQFQQQTNDNDIVNNSNDNTFISHVEETSKHDNNYKPLVQKIEAVICHNQPDEKLDRISKDLSDQIEIVTMNINDDDENNNNNTNESINCSQIFIHKTTDN</sequence>
<dbReference type="SUPFAM" id="SSF81321">
    <property type="entry name" value="Family A G protein-coupled receptor-like"/>
    <property type="match status" value="1"/>
</dbReference>
<accession>A0A4Z2CWU1</accession>
<reference evidence="11 12" key="1">
    <citation type="submission" date="2019-03" db="EMBL/GenBank/DDBJ databases">
        <title>An improved genome assembly of the fluke Schistosoma japonicum.</title>
        <authorList>
            <person name="Hu W."/>
            <person name="Luo F."/>
            <person name="Yin M."/>
            <person name="Mo X."/>
            <person name="Sun C."/>
            <person name="Wu Q."/>
            <person name="Zhu B."/>
            <person name="Xiang M."/>
            <person name="Wang J."/>
            <person name="Wang Y."/>
            <person name="Zhang T."/>
            <person name="Xu B."/>
            <person name="Zheng H."/>
            <person name="Feng Z."/>
        </authorList>
    </citation>
    <scope>NUCLEOTIDE SEQUENCE [LARGE SCALE GENOMIC DNA]</scope>
    <source>
        <strain evidence="11">HuSjv2</strain>
        <tissue evidence="11">Worms</tissue>
    </source>
</reference>
<comment type="similarity">
    <text evidence="2">Belongs to the G-protein coupled receptor 1 family.</text>
</comment>
<evidence type="ECO:0000256" key="2">
    <source>
        <dbReference type="ARBA" id="ARBA00010663"/>
    </source>
</evidence>
<dbReference type="SMART" id="SM01381">
    <property type="entry name" value="7TM_GPCR_Srsx"/>
    <property type="match status" value="1"/>
</dbReference>
<feature type="transmembrane region" description="Helical" evidence="9">
    <location>
        <begin position="175"/>
        <end position="199"/>
    </location>
</feature>
<dbReference type="PROSITE" id="PS50262">
    <property type="entry name" value="G_PROTEIN_RECEP_F1_2"/>
    <property type="match status" value="1"/>
</dbReference>
<dbReference type="EMBL" id="SKCS01000404">
    <property type="protein sequence ID" value="TNN08691.1"/>
    <property type="molecule type" value="Genomic_DNA"/>
</dbReference>
<feature type="transmembrane region" description="Helical" evidence="9">
    <location>
        <begin position="64"/>
        <end position="89"/>
    </location>
</feature>
<dbReference type="GO" id="GO:0043005">
    <property type="term" value="C:neuron projection"/>
    <property type="evidence" value="ECO:0007669"/>
    <property type="project" value="TreeGrafter"/>
</dbReference>
<evidence type="ECO:0000256" key="8">
    <source>
        <dbReference type="ARBA" id="ARBA00023224"/>
    </source>
</evidence>
<keyword evidence="7 11" id="KW-0675">Receptor</keyword>
<evidence type="ECO:0000256" key="4">
    <source>
        <dbReference type="ARBA" id="ARBA00022989"/>
    </source>
</evidence>
<keyword evidence="6 9" id="KW-0472">Membrane</keyword>